<dbReference type="EMBL" id="FPHB01000038">
    <property type="protein sequence ID" value="SFV57229.1"/>
    <property type="molecule type" value="Genomic_DNA"/>
</dbReference>
<reference evidence="2" key="1">
    <citation type="submission" date="2016-10" db="EMBL/GenBank/DDBJ databases">
        <authorList>
            <person name="de Groot N.N."/>
        </authorList>
    </citation>
    <scope>NUCLEOTIDE SEQUENCE</scope>
</reference>
<keyword evidence="1" id="KW-1133">Transmembrane helix</keyword>
<gene>
    <name evidence="2" type="ORF">MNB_SM-7-497</name>
</gene>
<evidence type="ECO:0000256" key="1">
    <source>
        <dbReference type="SAM" id="Phobius"/>
    </source>
</evidence>
<dbReference type="AlphaFoldDB" id="A0A1W1BUL1"/>
<keyword evidence="1" id="KW-0472">Membrane</keyword>
<proteinExistence type="predicted"/>
<name>A0A1W1BUL1_9ZZZZ</name>
<evidence type="ECO:0000313" key="2">
    <source>
        <dbReference type="EMBL" id="SFV57229.1"/>
    </source>
</evidence>
<accession>A0A1W1BUL1</accession>
<feature type="transmembrane region" description="Helical" evidence="1">
    <location>
        <begin position="6"/>
        <end position="29"/>
    </location>
</feature>
<sequence>MSRRVFVSLFIYLFTGVILFSLIIFFTFLPKNYVSLKGFTHVSQMSDAAVYTNERSVRFYSLTKAEDSWDDPFLPPRSDADFLYRIKH</sequence>
<protein>
    <submittedName>
        <fullName evidence="2">Uncharacterized protein</fullName>
    </submittedName>
</protein>
<organism evidence="2">
    <name type="scientific">hydrothermal vent metagenome</name>
    <dbReference type="NCBI Taxonomy" id="652676"/>
    <lineage>
        <taxon>unclassified sequences</taxon>
        <taxon>metagenomes</taxon>
        <taxon>ecological metagenomes</taxon>
    </lineage>
</organism>
<keyword evidence="1" id="KW-0812">Transmembrane</keyword>